<dbReference type="Gene3D" id="2.60.40.10">
    <property type="entry name" value="Immunoglobulins"/>
    <property type="match status" value="1"/>
</dbReference>
<dbReference type="InterPro" id="IPR035396">
    <property type="entry name" value="Bac_rhamnosid6H"/>
</dbReference>
<dbReference type="Gene3D" id="2.60.120.260">
    <property type="entry name" value="Galactose-binding domain-like"/>
    <property type="match status" value="2"/>
</dbReference>
<dbReference type="InterPro" id="IPR012341">
    <property type="entry name" value="6hp_glycosidase-like_sf"/>
</dbReference>
<feature type="domain" description="Alpha-L-rhamnosidase six-hairpin glycosidase" evidence="6">
    <location>
        <begin position="419"/>
        <end position="767"/>
    </location>
</feature>
<dbReference type="Gene3D" id="1.50.10.10">
    <property type="match status" value="1"/>
</dbReference>
<dbReference type="Pfam" id="PF17389">
    <property type="entry name" value="Bac_rhamnosid6H"/>
    <property type="match status" value="1"/>
</dbReference>
<keyword evidence="3 8" id="KW-0378">Hydrolase</keyword>
<dbReference type="InterPro" id="IPR013783">
    <property type="entry name" value="Ig-like_fold"/>
</dbReference>
<feature type="domain" description="Alpha-L-rhamnosidase concanavalin-like" evidence="4">
    <location>
        <begin position="316"/>
        <end position="415"/>
    </location>
</feature>
<dbReference type="Pfam" id="PF05592">
    <property type="entry name" value="Bac_rhamnosid"/>
    <property type="match status" value="1"/>
</dbReference>
<dbReference type="InterPro" id="IPR013737">
    <property type="entry name" value="Bac_rhamnosid_N"/>
</dbReference>
<feature type="domain" description="Alpha-L-rhamnosidase C-terminal" evidence="7">
    <location>
        <begin position="769"/>
        <end position="835"/>
    </location>
</feature>
<proteinExistence type="predicted"/>
<evidence type="ECO:0000259" key="6">
    <source>
        <dbReference type="Pfam" id="PF17389"/>
    </source>
</evidence>
<dbReference type="Pfam" id="PF25788">
    <property type="entry name" value="Ig_Rha78A_N"/>
    <property type="match status" value="1"/>
</dbReference>
<evidence type="ECO:0000256" key="2">
    <source>
        <dbReference type="ARBA" id="ARBA00012652"/>
    </source>
</evidence>
<accession>A0AA40VNM4</accession>
<gene>
    <name evidence="8" type="ORF">BKA10_002826</name>
</gene>
<comment type="catalytic activity">
    <reaction evidence="1">
        <text>Hydrolysis of terminal non-reducing alpha-L-rhamnose residues in alpha-L-rhamnosides.</text>
        <dbReference type="EC" id="3.2.1.40"/>
    </reaction>
</comment>
<evidence type="ECO:0000313" key="8">
    <source>
        <dbReference type="EMBL" id="MBB4141032.1"/>
    </source>
</evidence>
<dbReference type="GO" id="GO:0030596">
    <property type="term" value="F:alpha-L-rhamnosidase activity"/>
    <property type="evidence" value="ECO:0007669"/>
    <property type="project" value="UniProtKB-EC"/>
</dbReference>
<dbReference type="PANTHER" id="PTHR33307:SF6">
    <property type="entry name" value="ALPHA-RHAMNOSIDASE (EUROFUNG)-RELATED"/>
    <property type="match status" value="1"/>
</dbReference>
<evidence type="ECO:0000259" key="4">
    <source>
        <dbReference type="Pfam" id="PF05592"/>
    </source>
</evidence>
<dbReference type="Pfam" id="PF08531">
    <property type="entry name" value="Bac_rhamnosid_N"/>
    <property type="match status" value="1"/>
</dbReference>
<dbReference type="SUPFAM" id="SSF48208">
    <property type="entry name" value="Six-hairpin glycosidases"/>
    <property type="match status" value="1"/>
</dbReference>
<keyword evidence="8" id="KW-0326">Glycosidase</keyword>
<dbReference type="Gene3D" id="2.60.420.10">
    <property type="entry name" value="Maltose phosphorylase, domain 3"/>
    <property type="match status" value="1"/>
</dbReference>
<evidence type="ECO:0000313" key="9">
    <source>
        <dbReference type="Proteomes" id="UP000549113"/>
    </source>
</evidence>
<dbReference type="Pfam" id="PF17390">
    <property type="entry name" value="Bac_rhamnosid_C"/>
    <property type="match status" value="1"/>
</dbReference>
<dbReference type="Proteomes" id="UP000549113">
    <property type="component" value="Unassembled WGS sequence"/>
</dbReference>
<dbReference type="InterPro" id="IPR008928">
    <property type="entry name" value="6-hairpin_glycosidase_sf"/>
</dbReference>
<reference evidence="8 9" key="1">
    <citation type="submission" date="2020-08" db="EMBL/GenBank/DDBJ databases">
        <title>Sequencing the genomes of 1000 actinobacteria strains.</title>
        <authorList>
            <person name="Klenk H.-P."/>
        </authorList>
    </citation>
    <scope>NUCLEOTIDE SEQUENCE [LARGE SCALE GENOMIC DNA]</scope>
    <source>
        <strain evidence="8 9">DSM 19600</strain>
    </source>
</reference>
<dbReference type="AlphaFoldDB" id="A0AA40VNM4"/>
<dbReference type="InterPro" id="IPR035398">
    <property type="entry name" value="Bac_rhamnosid_C"/>
</dbReference>
<keyword evidence="9" id="KW-1185">Reference proteome</keyword>
<dbReference type="InterPro" id="IPR016007">
    <property type="entry name" value="Alpha_rhamnosid"/>
</dbReference>
<name>A0AA40VNM4_9MICO</name>
<dbReference type="InterPro" id="IPR008902">
    <property type="entry name" value="Rhamnosid_concanavalin"/>
</dbReference>
<dbReference type="EMBL" id="JACIFH010000001">
    <property type="protein sequence ID" value="MBB4141032.1"/>
    <property type="molecule type" value="Genomic_DNA"/>
</dbReference>
<evidence type="ECO:0000256" key="3">
    <source>
        <dbReference type="ARBA" id="ARBA00022801"/>
    </source>
</evidence>
<evidence type="ECO:0000256" key="1">
    <source>
        <dbReference type="ARBA" id="ARBA00001445"/>
    </source>
</evidence>
<dbReference type="EC" id="3.2.1.40" evidence="2"/>
<comment type="caution">
    <text evidence="8">The sequence shown here is derived from an EMBL/GenBank/DDBJ whole genome shotgun (WGS) entry which is preliminary data.</text>
</comment>
<protein>
    <recommendedName>
        <fullName evidence="2">alpha-L-rhamnosidase</fullName>
        <ecNumber evidence="2">3.2.1.40</ecNumber>
    </recommendedName>
</protein>
<evidence type="ECO:0000259" key="5">
    <source>
        <dbReference type="Pfam" id="PF08531"/>
    </source>
</evidence>
<dbReference type="RefSeq" id="WP_206686869.1">
    <property type="nucleotide sequence ID" value="NZ_BAABCO010000004.1"/>
</dbReference>
<organism evidence="8 9">
    <name type="scientific">Microbacterium invictum</name>
    <dbReference type="NCBI Taxonomy" id="515415"/>
    <lineage>
        <taxon>Bacteria</taxon>
        <taxon>Bacillati</taxon>
        <taxon>Actinomycetota</taxon>
        <taxon>Actinomycetes</taxon>
        <taxon>Micrococcales</taxon>
        <taxon>Microbacteriaceae</taxon>
        <taxon>Microbacterium</taxon>
    </lineage>
</organism>
<evidence type="ECO:0000259" key="7">
    <source>
        <dbReference type="Pfam" id="PF17390"/>
    </source>
</evidence>
<feature type="domain" description="Bacterial alpha-L-rhamnosidase N-terminal" evidence="5">
    <location>
        <begin position="141"/>
        <end position="307"/>
    </location>
</feature>
<dbReference type="PANTHER" id="PTHR33307">
    <property type="entry name" value="ALPHA-RHAMNOSIDASE (EUROFUNG)"/>
    <property type="match status" value="1"/>
</dbReference>
<sequence length="933" mass="100087">MSAAQPAIVIDALRAEYRTDAEWVATPIPRLSWTVNAAAGWRQDGAQLRLDGDLVADLDGDDHTFVAWPFDPLQPRVRHRVDVRVRDAAGGWSPWSASVPVALGALAPDQWQAQFIGLAGPEHPAQPVLLRTTIDVPAGSTSAVLYVTALGAFRAFIDGVAIDDSVLSPGWTALPHRLIHESIDLTALLPAGRHVLGIELTGGWFTEEYGFDGQGRRVYGDQPAVAAQLHLTSPDGSGTVIATGEDWLARGDGEIVASGIYAGETIDHRRRRDWWGTALEPGWLPAATVDADVIPEARTAPPVRIIESVAVAGATRRDDGRILLDFGQNLVGRLRLQVEGPGGTEIVVRHAEILDAGELATGPLRTAAATDRFVLAGDGIEQFEPVGTFHGFRYAELSGWPGEFDPASVTAQVMHTDLRRTGWFDSSHALLNRLHENVVWSMRGNFLALPTDCPQRDERMGWTGDAQLFAPTASMLYDVSGFYGSWLEDLAVEQAQHGGVVPFIVPDVLRFPASPAAGWGDAATVIPAVMWERYADREVLSRQLPSMRAWVDAVVERLDGELLWEGHMQFGDWLDPDAPPDRPGQSKVDTGIVATAYLFRSATLVAQAAGVLCDAAAAQQYAQLADQVRAAFVSAYITPDARMMSDAPTAYALTLTFDIVTDPALRARLGQRLAECVRRSAFHIGTGFLGTPALLDALLDADQVEVADRLLLQTECPSWLYPVTQGATTVWERWDSLLPDGTINPGEMTSFNHYALGAVVDTLYRRVAGIGPAAPGWRQIRFAPSPLPSLDHARARVDTAAGTVEGGWERRDGSIVFALEVPVGADAIVRLPGEDPFGVGPGRHEWSRAATPSPRPGEVGLGTPFRDIAGDAEAYACVIDAVTAAAGAEAAAMFRHRTDWSSHTPLVAGIFGLPPSVGGGLAQALGGLSARRG</sequence>
<dbReference type="PIRSF" id="PIRSF010631">
    <property type="entry name" value="A-rhamnsds"/>
    <property type="match status" value="1"/>
</dbReference>
<dbReference type="GO" id="GO:0005975">
    <property type="term" value="P:carbohydrate metabolic process"/>
    <property type="evidence" value="ECO:0007669"/>
    <property type="project" value="InterPro"/>
</dbReference>